<evidence type="ECO:0000313" key="7">
    <source>
        <dbReference type="EMBL" id="MFD0313925.1"/>
    </source>
</evidence>
<comment type="caution">
    <text evidence="7">The sequence shown here is derived from an EMBL/GenBank/DDBJ whole genome shotgun (WGS) entry which is preliminary data.</text>
</comment>
<gene>
    <name evidence="7" type="ORF">ACFQZ6_06725</name>
</gene>
<accession>A0ABW2W349</accession>
<feature type="domain" description="Thiamine pyrophosphate enzyme central" evidence="4">
    <location>
        <begin position="191"/>
        <end position="324"/>
    </location>
</feature>
<sequence>MTSRPARAAFLEQLTADGVRYMFGNPGTVEQGFLDELRHHPAIDYQLTLHESVAVGMADGYARATRRPAVVQLHSGVGLGNGVGMLYQAMRGHAPLVVVVGESGLRYDALQAQMYVDLVAMAEPVTKWATRVVDPESTLRVLRRAFKVAGTPPYGPVLVVLPADVMDRPTSEEAVPVSYPDTASAPDPAALDRAADLLSGARRPIVIAGDGVHFSGAQPELARLAEVWGAEVWGADWAEVNLSVEHPAYAGQLGHMFGESSRRVTGAADAVLLCGTYALPEVFPALEGVFGEGVPVVHIDLDTDAIAKNFPVDLGLVADPKRSLGPLADALAARMTGERRAAADDRLRRGAAERADARAAAVRRRREHAEAHDLPHIAFAEELAARLPDDAVLFDEALTAGPDLFAPLPPTKPGHWHQTRGGSLGVGIPGALGAQLAHPERTVVGFTGDGGSMYTFQALWTAARHGIGAKFVICNNSSYKLLEDNIEQYWREQGIPAHDHPEIFDLGRPAIDFAALSKSLGVPALRVEKTGQAASAVAEMLAHRGPFLVDLVTERGKGR</sequence>
<reference evidence="8" key="1">
    <citation type="journal article" date="2019" name="Int. J. Syst. Evol. Microbiol.">
        <title>The Global Catalogue of Microorganisms (GCM) 10K type strain sequencing project: providing services to taxonomists for standard genome sequencing and annotation.</title>
        <authorList>
            <consortium name="The Broad Institute Genomics Platform"/>
            <consortium name="The Broad Institute Genome Sequencing Center for Infectious Disease"/>
            <person name="Wu L."/>
            <person name="Ma J."/>
        </authorList>
    </citation>
    <scope>NUCLEOTIDE SEQUENCE [LARGE SCALE GENOMIC DNA]</scope>
    <source>
        <strain evidence="8">CGMCC 4.7400</strain>
    </source>
</reference>
<evidence type="ECO:0000313" key="8">
    <source>
        <dbReference type="Proteomes" id="UP001597023"/>
    </source>
</evidence>
<dbReference type="InterPro" id="IPR029035">
    <property type="entry name" value="DHS-like_NAD/FAD-binding_dom"/>
</dbReference>
<dbReference type="CDD" id="cd02002">
    <property type="entry name" value="TPP_BFDC"/>
    <property type="match status" value="1"/>
</dbReference>
<comment type="similarity">
    <text evidence="1 3">Belongs to the TPP enzyme family.</text>
</comment>
<keyword evidence="8" id="KW-1185">Reference proteome</keyword>
<dbReference type="EMBL" id="JBHTEB010000001">
    <property type="protein sequence ID" value="MFD0313925.1"/>
    <property type="molecule type" value="Genomic_DNA"/>
</dbReference>
<dbReference type="InterPro" id="IPR000399">
    <property type="entry name" value="TPP-bd_CS"/>
</dbReference>
<dbReference type="InterPro" id="IPR012001">
    <property type="entry name" value="Thiamin_PyroP_enz_TPP-bd_dom"/>
</dbReference>
<dbReference type="Gene3D" id="3.40.50.1220">
    <property type="entry name" value="TPP-binding domain"/>
    <property type="match status" value="1"/>
</dbReference>
<dbReference type="CDD" id="cd07035">
    <property type="entry name" value="TPP_PYR_POX_like"/>
    <property type="match status" value="1"/>
</dbReference>
<dbReference type="PANTHER" id="PTHR18968">
    <property type="entry name" value="THIAMINE PYROPHOSPHATE ENZYMES"/>
    <property type="match status" value="1"/>
</dbReference>
<organism evidence="7 8">
    <name type="scientific">Streptomyces flavalbus</name>
    <dbReference type="NCBI Taxonomy" id="2665155"/>
    <lineage>
        <taxon>Bacteria</taxon>
        <taxon>Bacillati</taxon>
        <taxon>Actinomycetota</taxon>
        <taxon>Actinomycetes</taxon>
        <taxon>Kitasatosporales</taxon>
        <taxon>Streptomycetaceae</taxon>
        <taxon>Streptomyces</taxon>
    </lineage>
</organism>
<keyword evidence="2 3" id="KW-0786">Thiamine pyrophosphate</keyword>
<proteinExistence type="inferred from homology"/>
<dbReference type="InterPro" id="IPR012000">
    <property type="entry name" value="Thiamin_PyroP_enz_cen_dom"/>
</dbReference>
<evidence type="ECO:0000256" key="2">
    <source>
        <dbReference type="ARBA" id="ARBA00023052"/>
    </source>
</evidence>
<evidence type="ECO:0000259" key="6">
    <source>
        <dbReference type="Pfam" id="PF02776"/>
    </source>
</evidence>
<dbReference type="Gene3D" id="3.40.50.970">
    <property type="match status" value="2"/>
</dbReference>
<dbReference type="InterPro" id="IPR045229">
    <property type="entry name" value="TPP_enz"/>
</dbReference>
<dbReference type="InterPro" id="IPR011766">
    <property type="entry name" value="TPP_enzyme_TPP-bd"/>
</dbReference>
<dbReference type="RefSeq" id="WP_381605598.1">
    <property type="nucleotide sequence ID" value="NZ_JBHTEB010000001.1"/>
</dbReference>
<feature type="domain" description="Thiamine pyrophosphate enzyme N-terminal TPP-binding" evidence="6">
    <location>
        <begin position="8"/>
        <end position="113"/>
    </location>
</feature>
<dbReference type="SUPFAM" id="SSF52467">
    <property type="entry name" value="DHS-like NAD/FAD-binding domain"/>
    <property type="match status" value="1"/>
</dbReference>
<evidence type="ECO:0000259" key="4">
    <source>
        <dbReference type="Pfam" id="PF00205"/>
    </source>
</evidence>
<dbReference type="PROSITE" id="PS00187">
    <property type="entry name" value="TPP_ENZYMES"/>
    <property type="match status" value="1"/>
</dbReference>
<protein>
    <submittedName>
        <fullName evidence="7">Thiamine pyrophosphate-binding protein</fullName>
    </submittedName>
</protein>
<dbReference type="Pfam" id="PF02776">
    <property type="entry name" value="TPP_enzyme_N"/>
    <property type="match status" value="1"/>
</dbReference>
<evidence type="ECO:0000259" key="5">
    <source>
        <dbReference type="Pfam" id="PF02775"/>
    </source>
</evidence>
<evidence type="ECO:0000256" key="3">
    <source>
        <dbReference type="RuleBase" id="RU362132"/>
    </source>
</evidence>
<evidence type="ECO:0000256" key="1">
    <source>
        <dbReference type="ARBA" id="ARBA00007812"/>
    </source>
</evidence>
<name>A0ABW2W349_9ACTN</name>
<dbReference type="SUPFAM" id="SSF52518">
    <property type="entry name" value="Thiamin diphosphate-binding fold (THDP-binding)"/>
    <property type="match status" value="2"/>
</dbReference>
<dbReference type="Pfam" id="PF00205">
    <property type="entry name" value="TPP_enzyme_M"/>
    <property type="match status" value="1"/>
</dbReference>
<dbReference type="Proteomes" id="UP001597023">
    <property type="component" value="Unassembled WGS sequence"/>
</dbReference>
<feature type="domain" description="Thiamine pyrophosphate enzyme TPP-binding" evidence="5">
    <location>
        <begin position="410"/>
        <end position="550"/>
    </location>
</feature>
<dbReference type="InterPro" id="IPR029061">
    <property type="entry name" value="THDP-binding"/>
</dbReference>
<dbReference type="Pfam" id="PF02775">
    <property type="entry name" value="TPP_enzyme_C"/>
    <property type="match status" value="1"/>
</dbReference>
<dbReference type="PANTHER" id="PTHR18968:SF86">
    <property type="entry name" value="ACETOLACTATE SYNTHASE LARGE SUBUNIT ILVX-RELATED"/>
    <property type="match status" value="1"/>
</dbReference>